<dbReference type="AlphaFoldDB" id="A0A6L8LET8"/>
<protein>
    <recommendedName>
        <fullName evidence="2 8">GTPase Der</fullName>
    </recommendedName>
    <alternativeName>
        <fullName evidence="7 8">GTP-binding protein EngA</fullName>
    </alternativeName>
</protein>
<organism evidence="13 14">
    <name type="scientific">Thalassovita mangrovi</name>
    <dbReference type="NCBI Taxonomy" id="2692236"/>
    <lineage>
        <taxon>Bacteria</taxon>
        <taxon>Pseudomonadati</taxon>
        <taxon>Pseudomonadota</taxon>
        <taxon>Alphaproteobacteria</taxon>
        <taxon>Rhodobacterales</taxon>
        <taxon>Roseobacteraceae</taxon>
        <taxon>Thalassovita</taxon>
    </lineage>
</organism>
<name>A0A6L8LET8_9RHOB</name>
<dbReference type="FunFam" id="3.40.50.300:FF:000057">
    <property type="entry name" value="GTPase Der"/>
    <property type="match status" value="1"/>
</dbReference>
<keyword evidence="6 8" id="KW-0342">GTP-binding</keyword>
<evidence type="ECO:0000256" key="2">
    <source>
        <dbReference type="ARBA" id="ARBA00020953"/>
    </source>
</evidence>
<keyword evidence="14" id="KW-1185">Reference proteome</keyword>
<dbReference type="InterPro" id="IPR016484">
    <property type="entry name" value="GTPase_Der"/>
</dbReference>
<keyword evidence="3 8" id="KW-0690">Ribosome biogenesis</keyword>
<evidence type="ECO:0000256" key="3">
    <source>
        <dbReference type="ARBA" id="ARBA00022517"/>
    </source>
</evidence>
<gene>
    <name evidence="8" type="primary">der</name>
    <name evidence="13" type="ORF">GR167_02770</name>
</gene>
<comment type="subunit">
    <text evidence="8">Associates with the 50S ribosomal subunit.</text>
</comment>
<comment type="function">
    <text evidence="8 10">GTPase that plays an essential role in the late steps of ribosome biogenesis.</text>
</comment>
<dbReference type="Pfam" id="PF01926">
    <property type="entry name" value="MMR_HSR1"/>
    <property type="match status" value="2"/>
</dbReference>
<dbReference type="PANTHER" id="PTHR43834:SF6">
    <property type="entry name" value="GTPASE DER"/>
    <property type="match status" value="1"/>
</dbReference>
<evidence type="ECO:0000313" key="13">
    <source>
        <dbReference type="EMBL" id="MYM54213.1"/>
    </source>
</evidence>
<feature type="binding site" evidence="8">
    <location>
        <begin position="207"/>
        <end position="214"/>
    </location>
    <ligand>
        <name>GTP</name>
        <dbReference type="ChEBI" id="CHEBI:37565"/>
        <label>2</label>
    </ligand>
</feature>
<dbReference type="Proteomes" id="UP000479043">
    <property type="component" value="Unassembled WGS sequence"/>
</dbReference>
<evidence type="ECO:0000256" key="1">
    <source>
        <dbReference type="ARBA" id="ARBA00008279"/>
    </source>
</evidence>
<evidence type="ECO:0000256" key="9">
    <source>
        <dbReference type="PROSITE-ProRule" id="PRU01049"/>
    </source>
</evidence>
<reference evidence="13 14" key="1">
    <citation type="submission" date="2020-01" db="EMBL/GenBank/DDBJ databases">
        <authorList>
            <person name="Chen S."/>
        </authorList>
    </citation>
    <scope>NUCLEOTIDE SEQUENCE [LARGE SCALE GENOMIC DNA]</scope>
    <source>
        <strain evidence="13 14">GS-10</strain>
    </source>
</reference>
<keyword evidence="5 8" id="KW-0547">Nucleotide-binding</keyword>
<dbReference type="NCBIfam" id="TIGR00231">
    <property type="entry name" value="small_GTP"/>
    <property type="match status" value="2"/>
</dbReference>
<dbReference type="InterPro" id="IPR032859">
    <property type="entry name" value="KH_dom-like"/>
</dbReference>
<evidence type="ECO:0000256" key="7">
    <source>
        <dbReference type="ARBA" id="ARBA00032345"/>
    </source>
</evidence>
<dbReference type="CDD" id="cd01895">
    <property type="entry name" value="EngA2"/>
    <property type="match status" value="1"/>
</dbReference>
<dbReference type="InterPro" id="IPR015946">
    <property type="entry name" value="KH_dom-like_a/b"/>
</dbReference>
<feature type="region of interest" description="Disordered" evidence="11">
    <location>
        <begin position="449"/>
        <end position="490"/>
    </location>
</feature>
<dbReference type="HAMAP" id="MF_00195">
    <property type="entry name" value="GTPase_Der"/>
    <property type="match status" value="1"/>
</dbReference>
<keyword evidence="4 10" id="KW-0677">Repeat</keyword>
<feature type="binding site" evidence="8">
    <location>
        <begin position="254"/>
        <end position="258"/>
    </location>
    <ligand>
        <name>GTP</name>
        <dbReference type="ChEBI" id="CHEBI:37565"/>
        <label>2</label>
    </ligand>
</feature>
<evidence type="ECO:0000259" key="12">
    <source>
        <dbReference type="PROSITE" id="PS51712"/>
    </source>
</evidence>
<feature type="binding site" evidence="8">
    <location>
        <begin position="119"/>
        <end position="122"/>
    </location>
    <ligand>
        <name>GTP</name>
        <dbReference type="ChEBI" id="CHEBI:37565"/>
        <label>1</label>
    </ligand>
</feature>
<dbReference type="NCBIfam" id="TIGR03594">
    <property type="entry name" value="GTPase_EngA"/>
    <property type="match status" value="1"/>
</dbReference>
<evidence type="ECO:0000256" key="4">
    <source>
        <dbReference type="ARBA" id="ARBA00022737"/>
    </source>
</evidence>
<dbReference type="PIRSF" id="PIRSF006485">
    <property type="entry name" value="GTP-binding_EngA"/>
    <property type="match status" value="1"/>
</dbReference>
<feature type="domain" description="EngA-type G" evidence="12">
    <location>
        <begin position="3"/>
        <end position="167"/>
    </location>
</feature>
<evidence type="ECO:0000256" key="10">
    <source>
        <dbReference type="RuleBase" id="RU004481"/>
    </source>
</evidence>
<dbReference type="InterPro" id="IPR031166">
    <property type="entry name" value="G_ENGA"/>
</dbReference>
<comment type="caution">
    <text evidence="13">The sequence shown here is derived from an EMBL/GenBank/DDBJ whole genome shotgun (WGS) entry which is preliminary data.</text>
</comment>
<feature type="region of interest" description="Disordered" evidence="11">
    <location>
        <begin position="173"/>
        <end position="194"/>
    </location>
</feature>
<dbReference type="PROSITE" id="PS51712">
    <property type="entry name" value="G_ENGA"/>
    <property type="match status" value="2"/>
</dbReference>
<dbReference type="SUPFAM" id="SSF52540">
    <property type="entry name" value="P-loop containing nucleoside triphosphate hydrolases"/>
    <property type="match status" value="2"/>
</dbReference>
<feature type="binding site" evidence="8">
    <location>
        <begin position="319"/>
        <end position="322"/>
    </location>
    <ligand>
        <name>GTP</name>
        <dbReference type="ChEBI" id="CHEBI:37565"/>
        <label>2</label>
    </ligand>
</feature>
<dbReference type="InterPro" id="IPR006073">
    <property type="entry name" value="GTP-bd"/>
</dbReference>
<dbReference type="FunFam" id="3.30.300.20:FF:000004">
    <property type="entry name" value="GTPase Der"/>
    <property type="match status" value="1"/>
</dbReference>
<dbReference type="CDD" id="cd01894">
    <property type="entry name" value="EngA1"/>
    <property type="match status" value="1"/>
</dbReference>
<sequence length="490" mass="54429">MSFTLAIVGRPNVGKSTLFNRLVGKRLALVDDQPGVTRDLREGDAKLGDLRFTVIDTAGLEDATDDSLQGRMRRLTERAVDMADICLFMIDARVGVTPTDEMFAEILRKRAKHVILGANKAEGKAADAGVLEAYALGLGEPLRISAEHGEGMDELMHVLRPLAEEYAAKAAEHMPETDVTLDEEEGEDEEGYRKPTLDKPLQVAVIGRPNAGKSTLINKILGEDRLLTGPEAGITRDAISLTIDWGGLPVRIWDTAGMRKRAKVQDKVEKLSVSDGLRAVKFAEVVVLLLDAAIPFEQQDLRIADLAEREGRAVVIAVNKWDIEEHKQEKLREMREAFERLLPQLRGAPLVTVSAKTGRGLDRLQAAVEKAYDVWNRRVSTARLNRWLIGMLEQHPPPAPGGRRIKLRYMTQAKTRPPGFVVMCSHPDKIPASYSRYLINGLREDFDMPGTPIRLTMRGQSDKNPYKAKREKKPGALGKHLTKKRGQPRG</sequence>
<feature type="compositionally biased region" description="Basic residues" evidence="11">
    <location>
        <begin position="480"/>
        <end position="490"/>
    </location>
</feature>
<feature type="domain" description="EngA-type G" evidence="12">
    <location>
        <begin position="201"/>
        <end position="376"/>
    </location>
</feature>
<dbReference type="GO" id="GO:0005525">
    <property type="term" value="F:GTP binding"/>
    <property type="evidence" value="ECO:0007669"/>
    <property type="project" value="UniProtKB-UniRule"/>
</dbReference>
<dbReference type="Pfam" id="PF14714">
    <property type="entry name" value="KH_dom-like"/>
    <property type="match status" value="1"/>
</dbReference>
<dbReference type="InterPro" id="IPR027417">
    <property type="entry name" value="P-loop_NTPase"/>
</dbReference>
<dbReference type="RefSeq" id="WP_160971924.1">
    <property type="nucleotide sequence ID" value="NZ_WWEN01000002.1"/>
</dbReference>
<evidence type="ECO:0000313" key="14">
    <source>
        <dbReference type="Proteomes" id="UP000479043"/>
    </source>
</evidence>
<evidence type="ECO:0000256" key="8">
    <source>
        <dbReference type="HAMAP-Rule" id="MF_00195"/>
    </source>
</evidence>
<comment type="similarity">
    <text evidence="1 8 9 10">Belongs to the TRAFAC class TrmE-Era-EngA-EngB-Septin-like GTPase superfamily. EngA (Der) GTPase family.</text>
</comment>
<dbReference type="PRINTS" id="PR00449">
    <property type="entry name" value="RASTRNSFRMNG"/>
</dbReference>
<dbReference type="EMBL" id="WWEN01000002">
    <property type="protein sequence ID" value="MYM54213.1"/>
    <property type="molecule type" value="Genomic_DNA"/>
</dbReference>
<dbReference type="GO" id="GO:0042254">
    <property type="term" value="P:ribosome biogenesis"/>
    <property type="evidence" value="ECO:0007669"/>
    <property type="project" value="UniProtKB-KW"/>
</dbReference>
<proteinExistence type="inferred from homology"/>
<evidence type="ECO:0000256" key="6">
    <source>
        <dbReference type="ARBA" id="ARBA00023134"/>
    </source>
</evidence>
<feature type="compositionally biased region" description="Acidic residues" evidence="11">
    <location>
        <begin position="179"/>
        <end position="190"/>
    </location>
</feature>
<feature type="binding site" evidence="8">
    <location>
        <begin position="9"/>
        <end position="16"/>
    </location>
    <ligand>
        <name>GTP</name>
        <dbReference type="ChEBI" id="CHEBI:37565"/>
        <label>1</label>
    </ligand>
</feature>
<dbReference type="Gene3D" id="3.30.300.20">
    <property type="match status" value="1"/>
</dbReference>
<dbReference type="Gene3D" id="3.40.50.300">
    <property type="entry name" value="P-loop containing nucleotide triphosphate hydrolases"/>
    <property type="match status" value="2"/>
</dbReference>
<dbReference type="PANTHER" id="PTHR43834">
    <property type="entry name" value="GTPASE DER"/>
    <property type="match status" value="1"/>
</dbReference>
<accession>A0A6L8LET8</accession>
<feature type="binding site" evidence="8">
    <location>
        <begin position="56"/>
        <end position="60"/>
    </location>
    <ligand>
        <name>GTP</name>
        <dbReference type="ChEBI" id="CHEBI:37565"/>
        <label>1</label>
    </ligand>
</feature>
<evidence type="ECO:0000256" key="5">
    <source>
        <dbReference type="ARBA" id="ARBA00022741"/>
    </source>
</evidence>
<dbReference type="InterPro" id="IPR005225">
    <property type="entry name" value="Small_GTP-bd"/>
</dbReference>
<evidence type="ECO:0000256" key="11">
    <source>
        <dbReference type="SAM" id="MobiDB-lite"/>
    </source>
</evidence>